<sequence>MAHLEVPKGNFFEDFTVGQNFQHGVPRTISEADATLYLALTGSRFPLNCAFTVAQSCGFNTAPLDNFLVFHVAFGKTVNDISLNAIANLGYAEVKFEHACFAGDTLSVSSKVIGLKENSNGKSGIVYVHSIAINQFDQVVVSWKRWVMVAKADPEANQTETVIPAYDTSVSPEQLHIPEELSFKNWQPHFSDNQLKLDDLSIGDVIFHRDGMTINDSDHSLATRLYQNNARVHFDQHMMNDRPNPHRLVYGGHIISMCRALSYNGLGNIAWPCAINAGTHANPSFAGDTIYCQSEILDLMALEDREDLGLVRVKMLGIKNNTPDNMDSMFVEKDGKRRHHSDVVLDLDYWAFMIR</sequence>
<dbReference type="SUPFAM" id="SSF54637">
    <property type="entry name" value="Thioesterase/thiol ester dehydrase-isomerase"/>
    <property type="match status" value="2"/>
</dbReference>
<comment type="caution">
    <text evidence="1">The sequence shown here is derived from an EMBL/GenBank/DDBJ whole genome shotgun (WGS) entry which is preliminary data.</text>
</comment>
<proteinExistence type="predicted"/>
<dbReference type="InterPro" id="IPR052342">
    <property type="entry name" value="MCH/BMMD"/>
</dbReference>
<dbReference type="RefSeq" id="WP_142943041.1">
    <property type="nucleotide sequence ID" value="NZ_VIKR01000004.1"/>
</dbReference>
<dbReference type="Proteomes" id="UP000317839">
    <property type="component" value="Unassembled WGS sequence"/>
</dbReference>
<dbReference type="CDD" id="cd03451">
    <property type="entry name" value="FkbR2"/>
    <property type="match status" value="2"/>
</dbReference>
<dbReference type="EMBL" id="VIKR01000004">
    <property type="protein sequence ID" value="TQV72902.1"/>
    <property type="molecule type" value="Genomic_DNA"/>
</dbReference>
<dbReference type="PANTHER" id="PTHR43664">
    <property type="entry name" value="MONOAMINE OXIDASE-RELATED"/>
    <property type="match status" value="1"/>
</dbReference>
<evidence type="ECO:0000313" key="2">
    <source>
        <dbReference type="Proteomes" id="UP000317839"/>
    </source>
</evidence>
<organism evidence="1 2">
    <name type="scientific">Aliikangiella marina</name>
    <dbReference type="NCBI Taxonomy" id="1712262"/>
    <lineage>
        <taxon>Bacteria</taxon>
        <taxon>Pseudomonadati</taxon>
        <taxon>Pseudomonadota</taxon>
        <taxon>Gammaproteobacteria</taxon>
        <taxon>Oceanospirillales</taxon>
        <taxon>Pleioneaceae</taxon>
        <taxon>Aliikangiella</taxon>
    </lineage>
</organism>
<dbReference type="PANTHER" id="PTHR43664:SF1">
    <property type="entry name" value="BETA-METHYLMALYL-COA DEHYDRATASE"/>
    <property type="match status" value="1"/>
</dbReference>
<reference evidence="1 2" key="1">
    <citation type="submission" date="2019-06" db="EMBL/GenBank/DDBJ databases">
        <title>Draft genome of Aliikangiella marina GYP-15.</title>
        <authorList>
            <person name="Wang G."/>
        </authorList>
    </citation>
    <scope>NUCLEOTIDE SEQUENCE [LARGE SCALE GENOMIC DNA]</scope>
    <source>
        <strain evidence="1 2">GYP-15</strain>
    </source>
</reference>
<dbReference type="GO" id="GO:0016829">
    <property type="term" value="F:lyase activity"/>
    <property type="evidence" value="ECO:0007669"/>
    <property type="project" value="InterPro"/>
</dbReference>
<keyword evidence="2" id="KW-1185">Reference proteome</keyword>
<evidence type="ECO:0000313" key="1">
    <source>
        <dbReference type="EMBL" id="TQV72902.1"/>
    </source>
</evidence>
<gene>
    <name evidence="1" type="ORF">FLL45_15670</name>
</gene>
<name>A0A545T6V3_9GAMM</name>
<accession>A0A545T6V3</accession>
<dbReference type="AlphaFoldDB" id="A0A545T6V3"/>
<dbReference type="InterPro" id="IPR048274">
    <property type="entry name" value="MC_hydratase"/>
</dbReference>
<dbReference type="PIRSF" id="PIRSF021494">
    <property type="entry name" value="Rv0216_prd"/>
    <property type="match status" value="1"/>
</dbReference>
<dbReference type="Gene3D" id="3.10.129.10">
    <property type="entry name" value="Hotdog Thioesterase"/>
    <property type="match status" value="1"/>
</dbReference>
<protein>
    <submittedName>
        <fullName evidence="1">MaoC family dehydratase</fullName>
    </submittedName>
</protein>
<dbReference type="Pfam" id="PF19315">
    <property type="entry name" value="MC_hydratase"/>
    <property type="match status" value="1"/>
</dbReference>
<dbReference type="InterPro" id="IPR016790">
    <property type="entry name" value="Thiol_ester_hydratase_Rv0216"/>
</dbReference>
<dbReference type="InterPro" id="IPR029069">
    <property type="entry name" value="HotDog_dom_sf"/>
</dbReference>
<dbReference type="OrthoDB" id="9759612at2"/>